<feature type="non-terminal residue" evidence="1">
    <location>
        <position position="1"/>
    </location>
</feature>
<evidence type="ECO:0000313" key="2">
    <source>
        <dbReference type="Proteomes" id="UP000789396"/>
    </source>
</evidence>
<comment type="caution">
    <text evidence="1">The sequence shown here is derived from an EMBL/GenBank/DDBJ whole genome shotgun (WGS) entry which is preliminary data.</text>
</comment>
<name>A0A9N9FXJ3_9GLOM</name>
<sequence length="131" mass="15176">LSGPAILGFNQETIVSQLLNNVIFIPLFFKFKQFNIVVSNIGNKITDRFESLLIAKKGEKNYLVHQCIANNMYYLNFYKEDKINFHYEDITMDAVWKKTNILAKYDGTTLFGSNHSLVQQYQSTISCTLYN</sequence>
<accession>A0A9N9FXJ3</accession>
<evidence type="ECO:0000313" key="1">
    <source>
        <dbReference type="EMBL" id="CAG8563223.1"/>
    </source>
</evidence>
<reference evidence="1" key="1">
    <citation type="submission" date="2021-06" db="EMBL/GenBank/DDBJ databases">
        <authorList>
            <person name="Kallberg Y."/>
            <person name="Tangrot J."/>
            <person name="Rosling A."/>
        </authorList>
    </citation>
    <scope>NUCLEOTIDE SEQUENCE</scope>
    <source>
        <strain evidence="1">IN212</strain>
    </source>
</reference>
<proteinExistence type="predicted"/>
<keyword evidence="2" id="KW-1185">Reference proteome</keyword>
<dbReference type="AlphaFoldDB" id="A0A9N9FXJ3"/>
<dbReference type="EMBL" id="CAJVPZ010005598">
    <property type="protein sequence ID" value="CAG8563223.1"/>
    <property type="molecule type" value="Genomic_DNA"/>
</dbReference>
<dbReference type="OrthoDB" id="2304201at2759"/>
<gene>
    <name evidence="1" type="ORF">RFULGI_LOCUS5150</name>
</gene>
<protein>
    <submittedName>
        <fullName evidence="1">1307_t:CDS:1</fullName>
    </submittedName>
</protein>
<dbReference type="Proteomes" id="UP000789396">
    <property type="component" value="Unassembled WGS sequence"/>
</dbReference>
<organism evidence="1 2">
    <name type="scientific">Racocetra fulgida</name>
    <dbReference type="NCBI Taxonomy" id="60492"/>
    <lineage>
        <taxon>Eukaryota</taxon>
        <taxon>Fungi</taxon>
        <taxon>Fungi incertae sedis</taxon>
        <taxon>Mucoromycota</taxon>
        <taxon>Glomeromycotina</taxon>
        <taxon>Glomeromycetes</taxon>
        <taxon>Diversisporales</taxon>
        <taxon>Gigasporaceae</taxon>
        <taxon>Racocetra</taxon>
    </lineage>
</organism>